<dbReference type="Gene3D" id="3.40.640.10">
    <property type="entry name" value="Type I PLP-dependent aspartate aminotransferase-like (Major domain)"/>
    <property type="match status" value="1"/>
</dbReference>
<dbReference type="PROSITE" id="PS00868">
    <property type="entry name" value="CYS_MET_METAB_PP"/>
    <property type="match status" value="1"/>
</dbReference>
<dbReference type="PANTHER" id="PTHR43797">
    <property type="entry name" value="HOMOCYSTEINE/CYSTEINE SYNTHASE"/>
    <property type="match status" value="1"/>
</dbReference>
<feature type="region of interest" description="Disordered" evidence="7">
    <location>
        <begin position="1"/>
        <end position="23"/>
    </location>
</feature>
<comment type="cofactor">
    <cofactor evidence="1 6">
        <name>pyridoxal 5'-phosphate</name>
        <dbReference type="ChEBI" id="CHEBI:597326"/>
    </cofactor>
</comment>
<protein>
    <submittedName>
        <fullName evidence="8">O-acetylhomoserine aminocarboxypropyltransferase/cysteine synthase</fullName>
    </submittedName>
</protein>
<dbReference type="EMBL" id="RQGD01000035">
    <property type="protein sequence ID" value="TGL57341.1"/>
    <property type="molecule type" value="Genomic_DNA"/>
</dbReference>
<evidence type="ECO:0000313" key="9">
    <source>
        <dbReference type="Proteomes" id="UP000297693"/>
    </source>
</evidence>
<dbReference type="FunFam" id="3.40.640.10:FF:000035">
    <property type="entry name" value="O-succinylhomoserine sulfhydrylase"/>
    <property type="match status" value="1"/>
</dbReference>
<evidence type="ECO:0000313" key="8">
    <source>
        <dbReference type="EMBL" id="TGL57341.1"/>
    </source>
</evidence>
<dbReference type="GO" id="GO:0019346">
    <property type="term" value="P:transsulfuration"/>
    <property type="evidence" value="ECO:0007669"/>
    <property type="project" value="InterPro"/>
</dbReference>
<dbReference type="InterPro" id="IPR006235">
    <property type="entry name" value="OAc-hSer/O-AcSer_sulfhydrylase"/>
</dbReference>
<evidence type="ECO:0000256" key="4">
    <source>
        <dbReference type="ARBA" id="ARBA00022898"/>
    </source>
</evidence>
<dbReference type="AlphaFoldDB" id="A0A4R9JYR0"/>
<sequence length="434" mass="47274">MPRNFKTETIALHGGQEPDPTTTSRAVPIYQTTSYVFKDTDHAARLFGLQEFGNIYTRLMNPTTDVLEKRVAALEGGVAALATASGQSAEMLALLNIVEAGQEIVASSSLYGGTYNLLHYTFPKLGIKVHFVDQSNPENFRKAVNDKTRAFYAETLGNPKLDTLDIEAVGKIAKEVGVPLVIDNTLPSPYLVNPLKHGADIVVHSLTKFLGGHGTSIGGIIVDGGSFNWGNGKFKNFTEPDPSYHGLKFWEVFGKFEPFGGVNIAFILKARVQGLRDLGPAISPFNSWQILQGIETVALRLERHSTNALKVAEYLSKHPKVEWVNYPGLTTDKNFVLAKKYHHRGLFGAIVGFEIKGGIANAKKFIDGLELFSLLANVGDAKSLAIHPASTTHQQLSPDEQNSAGVTPGFVRLSVGLEHIDDILVDLEEALKKI</sequence>
<name>A0A4R9JYR0_9LEPT</name>
<dbReference type="Gene3D" id="3.90.1150.10">
    <property type="entry name" value="Aspartate Aminotransferase, domain 1"/>
    <property type="match status" value="1"/>
</dbReference>
<organism evidence="8 9">
    <name type="scientific">Leptospira ognonensis</name>
    <dbReference type="NCBI Taxonomy" id="2484945"/>
    <lineage>
        <taxon>Bacteria</taxon>
        <taxon>Pseudomonadati</taxon>
        <taxon>Spirochaetota</taxon>
        <taxon>Spirochaetia</taxon>
        <taxon>Leptospirales</taxon>
        <taxon>Leptospiraceae</taxon>
        <taxon>Leptospira</taxon>
    </lineage>
</organism>
<evidence type="ECO:0000256" key="5">
    <source>
        <dbReference type="PIRSR" id="PIRSR001434-2"/>
    </source>
</evidence>
<dbReference type="GO" id="GO:0071269">
    <property type="term" value="P:L-homocysteine biosynthetic process"/>
    <property type="evidence" value="ECO:0007669"/>
    <property type="project" value="TreeGrafter"/>
</dbReference>
<dbReference type="InterPro" id="IPR015422">
    <property type="entry name" value="PyrdxlP-dep_Trfase_small"/>
</dbReference>
<comment type="caution">
    <text evidence="8">The sequence shown here is derived from an EMBL/GenBank/DDBJ whole genome shotgun (WGS) entry which is preliminary data.</text>
</comment>
<dbReference type="GO" id="GO:0030170">
    <property type="term" value="F:pyridoxal phosphate binding"/>
    <property type="evidence" value="ECO:0007669"/>
    <property type="project" value="InterPro"/>
</dbReference>
<dbReference type="GO" id="GO:0004124">
    <property type="term" value="F:cysteine synthase activity"/>
    <property type="evidence" value="ECO:0007669"/>
    <property type="project" value="TreeGrafter"/>
</dbReference>
<dbReference type="GO" id="GO:0005737">
    <property type="term" value="C:cytoplasm"/>
    <property type="evidence" value="ECO:0007669"/>
    <property type="project" value="TreeGrafter"/>
</dbReference>
<dbReference type="Pfam" id="PF01053">
    <property type="entry name" value="Cys_Met_Meta_PP"/>
    <property type="match status" value="1"/>
</dbReference>
<dbReference type="NCBIfam" id="TIGR01326">
    <property type="entry name" value="OAH_OAS_sulfhy"/>
    <property type="match status" value="1"/>
</dbReference>
<keyword evidence="3 8" id="KW-0808">Transferase</keyword>
<evidence type="ECO:0000256" key="3">
    <source>
        <dbReference type="ARBA" id="ARBA00022679"/>
    </source>
</evidence>
<dbReference type="CDD" id="cd00614">
    <property type="entry name" value="CGS_like"/>
    <property type="match status" value="1"/>
</dbReference>
<dbReference type="GO" id="GO:0003961">
    <property type="term" value="F:O-acetylhomoserine aminocarboxypropyltransferase activity"/>
    <property type="evidence" value="ECO:0007669"/>
    <property type="project" value="TreeGrafter"/>
</dbReference>
<dbReference type="PIRSF" id="PIRSF001434">
    <property type="entry name" value="CGS"/>
    <property type="match status" value="1"/>
</dbReference>
<dbReference type="GO" id="GO:0006535">
    <property type="term" value="P:cysteine biosynthetic process from serine"/>
    <property type="evidence" value="ECO:0007669"/>
    <property type="project" value="TreeGrafter"/>
</dbReference>
<dbReference type="InterPro" id="IPR000277">
    <property type="entry name" value="Cys/Met-Metab_PyrdxlP-dep_enz"/>
</dbReference>
<evidence type="ECO:0000256" key="6">
    <source>
        <dbReference type="RuleBase" id="RU362118"/>
    </source>
</evidence>
<proteinExistence type="inferred from homology"/>
<evidence type="ECO:0000256" key="2">
    <source>
        <dbReference type="ARBA" id="ARBA00009077"/>
    </source>
</evidence>
<feature type="modified residue" description="N6-(pyridoxal phosphate)lysine" evidence="5">
    <location>
        <position position="208"/>
    </location>
</feature>
<dbReference type="InterPro" id="IPR015424">
    <property type="entry name" value="PyrdxlP-dep_Trfase"/>
</dbReference>
<reference evidence="8" key="1">
    <citation type="journal article" date="2019" name="PLoS Negl. Trop. Dis.">
        <title>Revisiting the worldwide diversity of Leptospira species in the environment.</title>
        <authorList>
            <person name="Vincent A.T."/>
            <person name="Schiettekatte O."/>
            <person name="Bourhy P."/>
            <person name="Veyrier F.J."/>
            <person name="Picardeau M."/>
        </authorList>
    </citation>
    <scope>NUCLEOTIDE SEQUENCE [LARGE SCALE GENOMIC DNA]</scope>
    <source>
        <strain evidence="8">201702476</strain>
    </source>
</reference>
<dbReference type="RefSeq" id="WP_135624463.1">
    <property type="nucleotide sequence ID" value="NZ_RQGD01000035.1"/>
</dbReference>
<evidence type="ECO:0000256" key="1">
    <source>
        <dbReference type="ARBA" id="ARBA00001933"/>
    </source>
</evidence>
<dbReference type="InterPro" id="IPR015421">
    <property type="entry name" value="PyrdxlP-dep_Trfase_major"/>
</dbReference>
<dbReference type="PANTHER" id="PTHR43797:SF2">
    <property type="entry name" value="HOMOCYSTEINE_CYSTEINE SYNTHASE"/>
    <property type="match status" value="1"/>
</dbReference>
<keyword evidence="4 5" id="KW-0663">Pyridoxal phosphate</keyword>
<gene>
    <name evidence="8" type="ORF">EHQ58_13685</name>
</gene>
<evidence type="ECO:0000256" key="7">
    <source>
        <dbReference type="SAM" id="MobiDB-lite"/>
    </source>
</evidence>
<dbReference type="Proteomes" id="UP000297693">
    <property type="component" value="Unassembled WGS sequence"/>
</dbReference>
<dbReference type="InterPro" id="IPR054542">
    <property type="entry name" value="Cys_met_metab_PP"/>
</dbReference>
<keyword evidence="9" id="KW-1185">Reference proteome</keyword>
<dbReference type="SUPFAM" id="SSF53383">
    <property type="entry name" value="PLP-dependent transferases"/>
    <property type="match status" value="1"/>
</dbReference>
<comment type="similarity">
    <text evidence="2 6">Belongs to the trans-sulfuration enzymes family.</text>
</comment>
<dbReference type="OrthoDB" id="9780685at2"/>
<accession>A0A4R9JYR0</accession>